<dbReference type="InterPro" id="IPR027417">
    <property type="entry name" value="P-loop_NTPase"/>
</dbReference>
<reference evidence="2 3" key="1">
    <citation type="submission" date="2021-12" db="EMBL/GenBank/DDBJ databases">
        <title>Genome sequencing of bacteria with rrn-lacking chromosome and rrn-plasmid.</title>
        <authorList>
            <person name="Anda M."/>
            <person name="Iwasaki W."/>
        </authorList>
    </citation>
    <scope>NUCLEOTIDE SEQUENCE [LARGE SCALE GENOMIC DNA]</scope>
    <source>
        <strain evidence="2 3">NBRC 15940</strain>
    </source>
</reference>
<proteinExistence type="predicted"/>
<keyword evidence="1" id="KW-0808">Transferase</keyword>
<dbReference type="InterPro" id="IPR026634">
    <property type="entry name" value="TPST-like"/>
</dbReference>
<dbReference type="Proteomes" id="UP001310022">
    <property type="component" value="Unassembled WGS sequence"/>
</dbReference>
<organism evidence="2 3">
    <name type="scientific">Persicobacter diffluens</name>
    <dbReference type="NCBI Taxonomy" id="981"/>
    <lineage>
        <taxon>Bacteria</taxon>
        <taxon>Pseudomonadati</taxon>
        <taxon>Bacteroidota</taxon>
        <taxon>Cytophagia</taxon>
        <taxon>Cytophagales</taxon>
        <taxon>Persicobacteraceae</taxon>
        <taxon>Persicobacter</taxon>
    </lineage>
</organism>
<protein>
    <submittedName>
        <fullName evidence="2">Sulfotransferase</fullName>
    </submittedName>
</protein>
<evidence type="ECO:0000313" key="2">
    <source>
        <dbReference type="EMBL" id="GJM61500.1"/>
    </source>
</evidence>
<name>A0AAN4VZ58_9BACT</name>
<gene>
    <name evidence="2" type="ORF">PEDI_20520</name>
</gene>
<dbReference type="PANTHER" id="PTHR12788">
    <property type="entry name" value="PROTEIN-TYROSINE SULFOTRANSFERASE 2"/>
    <property type="match status" value="1"/>
</dbReference>
<dbReference type="Pfam" id="PF13469">
    <property type="entry name" value="Sulfotransfer_3"/>
    <property type="match status" value="1"/>
</dbReference>
<dbReference type="EMBL" id="BQKE01000001">
    <property type="protein sequence ID" value="GJM61500.1"/>
    <property type="molecule type" value="Genomic_DNA"/>
</dbReference>
<evidence type="ECO:0000313" key="3">
    <source>
        <dbReference type="Proteomes" id="UP001310022"/>
    </source>
</evidence>
<accession>A0AAN4VZ58</accession>
<dbReference type="GO" id="GO:0008476">
    <property type="term" value="F:protein-tyrosine sulfotransferase activity"/>
    <property type="evidence" value="ECO:0007669"/>
    <property type="project" value="InterPro"/>
</dbReference>
<dbReference type="RefSeq" id="WP_338237037.1">
    <property type="nucleotide sequence ID" value="NZ_BQKE01000001.1"/>
</dbReference>
<dbReference type="Gene3D" id="3.40.50.300">
    <property type="entry name" value="P-loop containing nucleotide triphosphate hydrolases"/>
    <property type="match status" value="1"/>
</dbReference>
<dbReference type="PANTHER" id="PTHR12788:SF10">
    <property type="entry name" value="PROTEIN-TYROSINE SULFOTRANSFERASE"/>
    <property type="match status" value="1"/>
</dbReference>
<keyword evidence="3" id="KW-1185">Reference proteome</keyword>
<dbReference type="SUPFAM" id="SSF52540">
    <property type="entry name" value="P-loop containing nucleoside triphosphate hydrolases"/>
    <property type="match status" value="1"/>
</dbReference>
<sequence length="311" mass="35758">MLSSSPVFIIGAPRSGTTMLGSAIGAHSKCLALPESPFLSSHYSASAKIPLSKIFENITNHFRFKHWKLRNEDVERIGKDLCSFKSYPQLVSEFLKIYSQNNKKTNFTKWIEHSPANINRVTFLKKEFPDAKFIHIVRDGRAVANSIRSLDWGGNNILENITEWKNNLAFGFLAELSLSKDVKRVYYEDLIKNPESQLNEICCFLGISFEEEMLKGDSSFLPSYTKKQHSLVGSSFSAERIDSWQLNLSSRDIELFEFYCSSMLSTLGYSLVCDYEIQPPSFTERTRFWFSGFIKTELINRVRMKRRVGFI</sequence>
<comment type="caution">
    <text evidence="2">The sequence shown here is derived from an EMBL/GenBank/DDBJ whole genome shotgun (WGS) entry which is preliminary data.</text>
</comment>
<evidence type="ECO:0000256" key="1">
    <source>
        <dbReference type="ARBA" id="ARBA00022679"/>
    </source>
</evidence>
<dbReference type="AlphaFoldDB" id="A0AAN4VZ58"/>